<feature type="domain" description="RING-type" evidence="3">
    <location>
        <begin position="284"/>
        <end position="322"/>
    </location>
</feature>
<keyword evidence="1" id="KW-0862">Zinc</keyword>
<keyword evidence="1" id="KW-0479">Metal-binding</keyword>
<dbReference type="AlphaFoldDB" id="A0AAV8QF20"/>
<dbReference type="SUPFAM" id="SSF57850">
    <property type="entry name" value="RING/U-box"/>
    <property type="match status" value="1"/>
</dbReference>
<dbReference type="SMART" id="SM00184">
    <property type="entry name" value="RING"/>
    <property type="match status" value="1"/>
</dbReference>
<dbReference type="PANTHER" id="PTHR46629">
    <property type="entry name" value="OS01G0917900 PROTEIN"/>
    <property type="match status" value="1"/>
</dbReference>
<dbReference type="InterPro" id="IPR001841">
    <property type="entry name" value="Znf_RING"/>
</dbReference>
<keyword evidence="5" id="KW-1185">Reference proteome</keyword>
<dbReference type="InterPro" id="IPR013083">
    <property type="entry name" value="Znf_RING/FYVE/PHD"/>
</dbReference>
<dbReference type="CDD" id="cd16449">
    <property type="entry name" value="RING-HC"/>
    <property type="match status" value="1"/>
</dbReference>
<gene>
    <name evidence="4" type="ORF">OPV22_029946</name>
</gene>
<sequence length="332" mass="36079">MEGSELLQSVTPSENVDSSDPREPLEVREEDDTQSSCGQGSDDFACEKREGSASGGFRGGGKRLFDIIQQVRNADGDPGNGSRWRSLTDRLRRAGAALSAVSSSQPCPISDPEVAVSICRNPILAPSVSRNVSIRNPYPISDPELIVSARSNTVRCRSVSLSVSVRNSEPPVQESTSVAVAAEEPPAVSKEISGGHKNYKGDTDDSWAPAAAPSKEEEEEEEEEEQQPAKMSLMALLEQTDMQWGGSEEELEADEEEEEEEEEEEVEVAQDKAKGGGDGMLYVCCVCMVRHKGAAFIPCGHTFCRLCSRELWVSRGNCPLCNGYILEILDIF</sequence>
<organism evidence="4 5">
    <name type="scientific">Ensete ventricosum</name>
    <name type="common">Abyssinian banana</name>
    <name type="synonym">Musa ensete</name>
    <dbReference type="NCBI Taxonomy" id="4639"/>
    <lineage>
        <taxon>Eukaryota</taxon>
        <taxon>Viridiplantae</taxon>
        <taxon>Streptophyta</taxon>
        <taxon>Embryophyta</taxon>
        <taxon>Tracheophyta</taxon>
        <taxon>Spermatophyta</taxon>
        <taxon>Magnoliopsida</taxon>
        <taxon>Liliopsida</taxon>
        <taxon>Zingiberales</taxon>
        <taxon>Musaceae</taxon>
        <taxon>Ensete</taxon>
    </lineage>
</organism>
<proteinExistence type="predicted"/>
<feature type="region of interest" description="Disordered" evidence="2">
    <location>
        <begin position="1"/>
        <end position="59"/>
    </location>
</feature>
<keyword evidence="1" id="KW-0863">Zinc-finger</keyword>
<feature type="compositionally biased region" description="Acidic residues" evidence="2">
    <location>
        <begin position="247"/>
        <end position="268"/>
    </location>
</feature>
<name>A0AAV8QF20_ENSVE</name>
<evidence type="ECO:0000313" key="5">
    <source>
        <dbReference type="Proteomes" id="UP001222027"/>
    </source>
</evidence>
<dbReference type="Gene3D" id="3.30.40.10">
    <property type="entry name" value="Zinc/RING finger domain, C3HC4 (zinc finger)"/>
    <property type="match status" value="1"/>
</dbReference>
<accession>A0AAV8QF20</accession>
<feature type="compositionally biased region" description="Low complexity" evidence="2">
    <location>
        <begin position="178"/>
        <end position="188"/>
    </location>
</feature>
<feature type="compositionally biased region" description="Polar residues" evidence="2">
    <location>
        <begin position="1"/>
        <end position="18"/>
    </location>
</feature>
<evidence type="ECO:0000313" key="4">
    <source>
        <dbReference type="EMBL" id="KAJ8467394.1"/>
    </source>
</evidence>
<feature type="compositionally biased region" description="Acidic residues" evidence="2">
    <location>
        <begin position="216"/>
        <end position="226"/>
    </location>
</feature>
<dbReference type="EMBL" id="JAQQAF010000008">
    <property type="protein sequence ID" value="KAJ8467394.1"/>
    <property type="molecule type" value="Genomic_DNA"/>
</dbReference>
<protein>
    <recommendedName>
        <fullName evidence="3">RING-type domain-containing protein</fullName>
    </recommendedName>
</protein>
<comment type="caution">
    <text evidence="4">The sequence shown here is derived from an EMBL/GenBank/DDBJ whole genome shotgun (WGS) entry which is preliminary data.</text>
</comment>
<evidence type="ECO:0000259" key="3">
    <source>
        <dbReference type="PROSITE" id="PS50089"/>
    </source>
</evidence>
<evidence type="ECO:0000256" key="2">
    <source>
        <dbReference type="SAM" id="MobiDB-lite"/>
    </source>
</evidence>
<reference evidence="4 5" key="1">
    <citation type="submission" date="2022-12" db="EMBL/GenBank/DDBJ databases">
        <title>Chromosome-scale assembly of the Ensete ventricosum genome.</title>
        <authorList>
            <person name="Dussert Y."/>
            <person name="Stocks J."/>
            <person name="Wendawek A."/>
            <person name="Woldeyes F."/>
            <person name="Nichols R.A."/>
            <person name="Borrell J.S."/>
        </authorList>
    </citation>
    <scope>NUCLEOTIDE SEQUENCE [LARGE SCALE GENOMIC DNA]</scope>
    <source>
        <strain evidence="5">cv. Maze</strain>
        <tissue evidence="4">Seeds</tissue>
    </source>
</reference>
<dbReference type="Proteomes" id="UP001222027">
    <property type="component" value="Unassembled WGS sequence"/>
</dbReference>
<evidence type="ECO:0000256" key="1">
    <source>
        <dbReference type="PROSITE-ProRule" id="PRU00175"/>
    </source>
</evidence>
<dbReference type="GO" id="GO:0008270">
    <property type="term" value="F:zinc ion binding"/>
    <property type="evidence" value="ECO:0007669"/>
    <property type="project" value="UniProtKB-KW"/>
</dbReference>
<dbReference type="PROSITE" id="PS50089">
    <property type="entry name" value="ZF_RING_2"/>
    <property type="match status" value="1"/>
</dbReference>
<dbReference type="Pfam" id="PF13920">
    <property type="entry name" value="zf-C3HC4_3"/>
    <property type="match status" value="1"/>
</dbReference>
<feature type="region of interest" description="Disordered" evidence="2">
    <location>
        <begin position="244"/>
        <end position="272"/>
    </location>
</feature>
<feature type="region of interest" description="Disordered" evidence="2">
    <location>
        <begin position="164"/>
        <end position="229"/>
    </location>
</feature>